<evidence type="ECO:0000256" key="1">
    <source>
        <dbReference type="SAM" id="SignalP"/>
    </source>
</evidence>
<keyword evidence="3" id="KW-1185">Reference proteome</keyword>
<proteinExistence type="predicted"/>
<evidence type="ECO:0008006" key="4">
    <source>
        <dbReference type="Google" id="ProtNLM"/>
    </source>
</evidence>
<comment type="caution">
    <text evidence="2">The sequence shown here is derived from an EMBL/GenBank/DDBJ whole genome shotgun (WGS) entry which is preliminary data.</text>
</comment>
<reference evidence="2" key="1">
    <citation type="submission" date="2023-06" db="EMBL/GenBank/DDBJ databases">
        <title>Survivors Of The Sea: Transcriptome response of Skeletonema marinoi to long-term dormancy.</title>
        <authorList>
            <person name="Pinder M.I.M."/>
            <person name="Kourtchenko O."/>
            <person name="Robertson E.K."/>
            <person name="Larsson T."/>
            <person name="Maumus F."/>
            <person name="Osuna-Cruz C.M."/>
            <person name="Vancaester E."/>
            <person name="Stenow R."/>
            <person name="Vandepoele K."/>
            <person name="Ploug H."/>
            <person name="Bruchert V."/>
            <person name="Godhe A."/>
            <person name="Topel M."/>
        </authorList>
    </citation>
    <scope>NUCLEOTIDE SEQUENCE</scope>
    <source>
        <strain evidence="2">R05AC</strain>
    </source>
</reference>
<dbReference type="AlphaFoldDB" id="A0AAD8Y6M7"/>
<keyword evidence="1" id="KW-0732">Signal</keyword>
<feature type="chain" id="PRO_5042110939" description="WSC domain-containing protein" evidence="1">
    <location>
        <begin position="25"/>
        <end position="325"/>
    </location>
</feature>
<dbReference type="EMBL" id="JATAAI010000016">
    <property type="protein sequence ID" value="KAK1740017.1"/>
    <property type="molecule type" value="Genomic_DNA"/>
</dbReference>
<dbReference type="Proteomes" id="UP001224775">
    <property type="component" value="Unassembled WGS sequence"/>
</dbReference>
<gene>
    <name evidence="2" type="ORF">QTG54_008967</name>
</gene>
<accession>A0AAD8Y6M7</accession>
<sequence>MTRLYLSSAIFTVSLLQLPVVAYANQLPTCEDIDVELNQDSCRQNCSHFGHDYDGVLFVWSDTSSCACKSMNDNTFETICESQKVSRPATPIIPTLDPTISCKSMGITTSSQCAANCKKYFPDSNSTVNFLEEACHCIQDGNFDNSTFICGAGYNGDYTFTCQQAGVIDGDTCTKRCEPYTTEWTSIPNVTFLGSYHEYLKACECWSIIPNDGVFIYCGRDGPPRPRPVNNAPNLDSCTERWINIQGKLYGISTEDMCNTYCGSDIDNQWNDGSNGEDVSCICSNGAGCADPASSPPSASGSNSLVVWTSSFVVLLTTVFVAALS</sequence>
<feature type="signal peptide" evidence="1">
    <location>
        <begin position="1"/>
        <end position="24"/>
    </location>
</feature>
<organism evidence="2 3">
    <name type="scientific">Skeletonema marinoi</name>
    <dbReference type="NCBI Taxonomy" id="267567"/>
    <lineage>
        <taxon>Eukaryota</taxon>
        <taxon>Sar</taxon>
        <taxon>Stramenopiles</taxon>
        <taxon>Ochrophyta</taxon>
        <taxon>Bacillariophyta</taxon>
        <taxon>Coscinodiscophyceae</taxon>
        <taxon>Thalassiosirophycidae</taxon>
        <taxon>Thalassiosirales</taxon>
        <taxon>Skeletonemataceae</taxon>
        <taxon>Skeletonema</taxon>
        <taxon>Skeletonema marinoi-dohrnii complex</taxon>
    </lineage>
</organism>
<name>A0AAD8Y6M7_9STRA</name>
<evidence type="ECO:0000313" key="2">
    <source>
        <dbReference type="EMBL" id="KAK1740017.1"/>
    </source>
</evidence>
<evidence type="ECO:0000313" key="3">
    <source>
        <dbReference type="Proteomes" id="UP001224775"/>
    </source>
</evidence>
<protein>
    <recommendedName>
        <fullName evidence="4">WSC domain-containing protein</fullName>
    </recommendedName>
</protein>